<dbReference type="STRING" id="29655.A0A0K9PGG5"/>
<dbReference type="InterPro" id="IPR035203">
    <property type="entry name" value="Cdc24_OB3"/>
</dbReference>
<dbReference type="InterPro" id="IPR035200">
    <property type="entry name" value="Cdc24_OB2"/>
</dbReference>
<evidence type="ECO:0008006" key="6">
    <source>
        <dbReference type="Google" id="ProtNLM"/>
    </source>
</evidence>
<dbReference type="PANTHER" id="PTHR36033:SF1">
    <property type="entry name" value="NUCLEIC ACID-BINDING PROTEINS SUPERFAMILY"/>
    <property type="match status" value="1"/>
</dbReference>
<evidence type="ECO:0000259" key="1">
    <source>
        <dbReference type="Pfam" id="PF17244"/>
    </source>
</evidence>
<evidence type="ECO:0000259" key="3">
    <source>
        <dbReference type="Pfam" id="PF17246"/>
    </source>
</evidence>
<feature type="domain" description="Cell division control protein 24 OB" evidence="3">
    <location>
        <begin position="10"/>
        <end position="146"/>
    </location>
</feature>
<evidence type="ECO:0000313" key="5">
    <source>
        <dbReference type="Proteomes" id="UP000036987"/>
    </source>
</evidence>
<keyword evidence="5" id="KW-1185">Reference proteome</keyword>
<dbReference type="SUPFAM" id="SSF50249">
    <property type="entry name" value="Nucleic acid-binding proteins"/>
    <property type="match status" value="1"/>
</dbReference>
<reference evidence="5" key="1">
    <citation type="journal article" date="2016" name="Nature">
        <title>The genome of the seagrass Zostera marina reveals angiosperm adaptation to the sea.</title>
        <authorList>
            <person name="Olsen J.L."/>
            <person name="Rouze P."/>
            <person name="Verhelst B."/>
            <person name="Lin Y.-C."/>
            <person name="Bayer T."/>
            <person name="Collen J."/>
            <person name="Dattolo E."/>
            <person name="De Paoli E."/>
            <person name="Dittami S."/>
            <person name="Maumus F."/>
            <person name="Michel G."/>
            <person name="Kersting A."/>
            <person name="Lauritano C."/>
            <person name="Lohaus R."/>
            <person name="Toepel M."/>
            <person name="Tonon T."/>
            <person name="Vanneste K."/>
            <person name="Amirebrahimi M."/>
            <person name="Brakel J."/>
            <person name="Bostroem C."/>
            <person name="Chovatia M."/>
            <person name="Grimwood J."/>
            <person name="Jenkins J.W."/>
            <person name="Jueterbock A."/>
            <person name="Mraz A."/>
            <person name="Stam W.T."/>
            <person name="Tice H."/>
            <person name="Bornberg-Bauer E."/>
            <person name="Green P.J."/>
            <person name="Pearson G.A."/>
            <person name="Procaccini G."/>
            <person name="Duarte C.M."/>
            <person name="Schmutz J."/>
            <person name="Reusch T.B.H."/>
            <person name="Van de Peer Y."/>
        </authorList>
    </citation>
    <scope>NUCLEOTIDE SEQUENCE [LARGE SCALE GENOMIC DNA]</scope>
    <source>
        <strain evidence="5">cv. Finnish</strain>
    </source>
</reference>
<name>A0A0K9PGG5_ZOSMR</name>
<evidence type="ECO:0000313" key="4">
    <source>
        <dbReference type="EMBL" id="KMZ68069.1"/>
    </source>
</evidence>
<evidence type="ECO:0000259" key="2">
    <source>
        <dbReference type="Pfam" id="PF17245"/>
    </source>
</evidence>
<dbReference type="OrthoDB" id="10265890at2759"/>
<dbReference type="EMBL" id="LFYR01000864">
    <property type="protein sequence ID" value="KMZ68069.1"/>
    <property type="molecule type" value="Genomic_DNA"/>
</dbReference>
<proteinExistence type="predicted"/>
<dbReference type="OMA" id="KLKFLLW"/>
<protein>
    <recommendedName>
        <fullName evidence="6">Nucleic acid-binding proteins superfamily</fullName>
    </recommendedName>
</protein>
<sequence>MSTEIDEDAFLGFIEYARSVLWSEDDNVHGSDKEGGGGEGEIPSYSTSPPWSWIVSRVLKVCKEYPSGVTKGILLSDLSQAWCEQNRYVSSRKRVKIGTISTNKRQRRNKLPSTVTIDSIHEKNFLNMNSTLEVVILDAFVLPGTNIYMLNLGDIWSSFTIDVYLHRRYYDLVNPEYGILKKGREIFLTGCCLRTSTEGHGHLRLLPTEHLMILLDEDEDEDAMFIGAQFCSDSFSSISLDAFNAGSSYAFYARIDFIGPLEVHATSGSLQKKKITLIDSDGIKINFLLWGEQVLLANLLSVGSMLAVDKPFIVNSSENNFEVHGQFCLEYGSATKLYLVPFVQQGEQVLLNSTQIRYQGSGLSSSISQVSIPLDYEGSIDLKTYPFRSYITDLHNKMTGVCLFGIVDNIYRKANDTDSVYYMIIKDITGAIMVKLHFLKSWSLGRVGVGCAIYISGLLCSFTTKKQLEASWFEKDLGASFVNLSCLPALPNSLCLHKLSCLSHLQTLTNTTHICSVRILDVELRQVNSRPIHAICGRFVEERSGILSCDFCFCTCSDKVIHSFDLNIILTDKTAKVSALCSGSTAAEILQIFPDEFYMLPEDEQAMYLYTLQSECFTVVLVNFKPQIDENASYNKLVPMWEIVHAKKC</sequence>
<feature type="domain" description="Cell division control protein 24 OB" evidence="2">
    <location>
        <begin position="152"/>
        <end position="281"/>
    </location>
</feature>
<dbReference type="PANTHER" id="PTHR36033">
    <property type="entry name" value="NUCLEIC ACID-BINDING PROTEINS SUPERFAMILY"/>
    <property type="match status" value="1"/>
</dbReference>
<dbReference type="Pfam" id="PF17245">
    <property type="entry name" value="CDC24_OB2"/>
    <property type="match status" value="1"/>
</dbReference>
<feature type="domain" description="Cell division control protein 24 OB" evidence="1">
    <location>
        <begin position="393"/>
        <end position="612"/>
    </location>
</feature>
<gene>
    <name evidence="4" type="ORF">ZOSMA_24G00920</name>
</gene>
<dbReference type="InterPro" id="IPR012340">
    <property type="entry name" value="NA-bd_OB-fold"/>
</dbReference>
<dbReference type="Pfam" id="PF17244">
    <property type="entry name" value="CDC24_OB3"/>
    <property type="match status" value="1"/>
</dbReference>
<dbReference type="Proteomes" id="UP000036987">
    <property type="component" value="Unassembled WGS sequence"/>
</dbReference>
<accession>A0A0K9PGG5</accession>
<dbReference type="InterPro" id="IPR035201">
    <property type="entry name" value="Cdc24_OB1"/>
</dbReference>
<dbReference type="AlphaFoldDB" id="A0A0K9PGG5"/>
<dbReference type="Pfam" id="PF17246">
    <property type="entry name" value="CDC24_OB1"/>
    <property type="match status" value="1"/>
</dbReference>
<organism evidence="4 5">
    <name type="scientific">Zostera marina</name>
    <name type="common">Eelgrass</name>
    <dbReference type="NCBI Taxonomy" id="29655"/>
    <lineage>
        <taxon>Eukaryota</taxon>
        <taxon>Viridiplantae</taxon>
        <taxon>Streptophyta</taxon>
        <taxon>Embryophyta</taxon>
        <taxon>Tracheophyta</taxon>
        <taxon>Spermatophyta</taxon>
        <taxon>Magnoliopsida</taxon>
        <taxon>Liliopsida</taxon>
        <taxon>Zosteraceae</taxon>
        <taxon>Zostera</taxon>
    </lineage>
</organism>
<comment type="caution">
    <text evidence="4">The sequence shown here is derived from an EMBL/GenBank/DDBJ whole genome shotgun (WGS) entry which is preliminary data.</text>
</comment>